<dbReference type="Pfam" id="PF02518">
    <property type="entry name" value="HATPase_c"/>
    <property type="match status" value="1"/>
</dbReference>
<keyword evidence="13" id="KW-1185">Reference proteome</keyword>
<dbReference type="InterPro" id="IPR003594">
    <property type="entry name" value="HATPase_dom"/>
</dbReference>
<feature type="domain" description="Histidine kinase" evidence="11">
    <location>
        <begin position="308"/>
        <end position="393"/>
    </location>
</feature>
<dbReference type="EC" id="2.7.13.3" evidence="2"/>
<dbReference type="AlphaFoldDB" id="A0A542DK65"/>
<keyword evidence="4" id="KW-0808">Transferase</keyword>
<gene>
    <name evidence="12" type="ORF">FB471_3253</name>
</gene>
<keyword evidence="9" id="KW-0175">Coiled coil</keyword>
<evidence type="ECO:0000256" key="5">
    <source>
        <dbReference type="ARBA" id="ARBA00022741"/>
    </source>
</evidence>
<comment type="caution">
    <text evidence="12">The sequence shown here is derived from an EMBL/GenBank/DDBJ whole genome shotgun (WGS) entry which is preliminary data.</text>
</comment>
<name>A0A542DK65_AMYCI</name>
<evidence type="ECO:0000313" key="12">
    <source>
        <dbReference type="EMBL" id="TQJ03491.1"/>
    </source>
</evidence>
<dbReference type="SUPFAM" id="SSF55874">
    <property type="entry name" value="ATPase domain of HSP90 chaperone/DNA topoisomerase II/histidine kinase"/>
    <property type="match status" value="1"/>
</dbReference>
<evidence type="ECO:0000256" key="7">
    <source>
        <dbReference type="ARBA" id="ARBA00022840"/>
    </source>
</evidence>
<keyword evidence="10" id="KW-0472">Membrane</keyword>
<feature type="transmembrane region" description="Helical" evidence="10">
    <location>
        <begin position="113"/>
        <end position="132"/>
    </location>
</feature>
<dbReference type="Pfam" id="PF07730">
    <property type="entry name" value="HisKA_3"/>
    <property type="match status" value="1"/>
</dbReference>
<dbReference type="InterPro" id="IPR011712">
    <property type="entry name" value="Sig_transdc_His_kin_sub3_dim/P"/>
</dbReference>
<dbReference type="GO" id="GO:0005524">
    <property type="term" value="F:ATP binding"/>
    <property type="evidence" value="ECO:0007669"/>
    <property type="project" value="UniProtKB-KW"/>
</dbReference>
<dbReference type="GO" id="GO:0016020">
    <property type="term" value="C:membrane"/>
    <property type="evidence" value="ECO:0007669"/>
    <property type="project" value="InterPro"/>
</dbReference>
<dbReference type="PROSITE" id="PS50109">
    <property type="entry name" value="HIS_KIN"/>
    <property type="match status" value="1"/>
</dbReference>
<evidence type="ECO:0000313" key="13">
    <source>
        <dbReference type="Proteomes" id="UP000320876"/>
    </source>
</evidence>
<feature type="transmembrane region" description="Helical" evidence="10">
    <location>
        <begin position="21"/>
        <end position="41"/>
    </location>
</feature>
<keyword evidence="3" id="KW-0597">Phosphoprotein</keyword>
<reference evidence="12 13" key="1">
    <citation type="submission" date="2019-06" db="EMBL/GenBank/DDBJ databases">
        <title>Sequencing the genomes of 1000 actinobacteria strains.</title>
        <authorList>
            <person name="Klenk H.-P."/>
        </authorList>
    </citation>
    <scope>NUCLEOTIDE SEQUENCE [LARGE SCALE GENOMIC DNA]</scope>
    <source>
        <strain evidence="12 13">DSM 45679</strain>
    </source>
</reference>
<protein>
    <recommendedName>
        <fullName evidence="2">histidine kinase</fullName>
        <ecNumber evidence="2">2.7.13.3</ecNumber>
    </recommendedName>
</protein>
<proteinExistence type="predicted"/>
<dbReference type="Pfam" id="PF23539">
    <property type="entry name" value="DUF7134"/>
    <property type="match status" value="1"/>
</dbReference>
<keyword evidence="7" id="KW-0067">ATP-binding</keyword>
<dbReference type="GO" id="GO:0046983">
    <property type="term" value="F:protein dimerization activity"/>
    <property type="evidence" value="ECO:0007669"/>
    <property type="project" value="InterPro"/>
</dbReference>
<keyword evidence="6 12" id="KW-0418">Kinase</keyword>
<dbReference type="Gene3D" id="3.30.565.10">
    <property type="entry name" value="Histidine kinase-like ATPase, C-terminal domain"/>
    <property type="match status" value="1"/>
</dbReference>
<dbReference type="EMBL" id="VFML01000001">
    <property type="protein sequence ID" value="TQJ03491.1"/>
    <property type="molecule type" value="Genomic_DNA"/>
</dbReference>
<dbReference type="InterPro" id="IPR005467">
    <property type="entry name" value="His_kinase_dom"/>
</dbReference>
<evidence type="ECO:0000256" key="8">
    <source>
        <dbReference type="ARBA" id="ARBA00023012"/>
    </source>
</evidence>
<evidence type="ECO:0000259" key="11">
    <source>
        <dbReference type="PROSITE" id="PS50109"/>
    </source>
</evidence>
<dbReference type="InterPro" id="IPR055558">
    <property type="entry name" value="DUF7134"/>
</dbReference>
<keyword evidence="10" id="KW-1133">Transmembrane helix</keyword>
<keyword evidence="5" id="KW-0547">Nucleotide-binding</keyword>
<keyword evidence="8" id="KW-0902">Two-component regulatory system</keyword>
<comment type="catalytic activity">
    <reaction evidence="1">
        <text>ATP + protein L-histidine = ADP + protein N-phospho-L-histidine.</text>
        <dbReference type="EC" id="2.7.13.3"/>
    </reaction>
</comment>
<dbReference type="InterPro" id="IPR050482">
    <property type="entry name" value="Sensor_HK_TwoCompSys"/>
</dbReference>
<accession>A0A542DK65</accession>
<evidence type="ECO:0000256" key="2">
    <source>
        <dbReference type="ARBA" id="ARBA00012438"/>
    </source>
</evidence>
<sequence length="393" mass="41837">MRSVLIGLSTSNEPQGARRGLAFDIGLGMLVLVVVGTAITANLEVEGSSPSPAAYAFGALLGSLMLLRRRWPVGTLLVTAAALIVYYMLDYPPVGLAVPVAAALYSAAEQGRLYWAIGTAGALLLISTAVRISEGDDLAYLLGFEFAGSAGLMATVIALGDGVRSRRNWRAELGKQARAAELEREREAARKVEQERLRIARDLHDLLAHTVSIISLHTDVAREALRDDPDTAQRSLVSARTACSDVVRELRATLGALRGTDGAHVPAPGLDRLAELVDTATAAGLRVRVRTTGSPAPLPAISDATAYRVVQEALSNVLRHADARTVHIELDYREDAVVLRIEDDGRGSGQQPDSAGWGIVGMRERLALLGGELRARPRPGGGFLVQARIPEQA</sequence>
<evidence type="ECO:0000256" key="1">
    <source>
        <dbReference type="ARBA" id="ARBA00000085"/>
    </source>
</evidence>
<dbReference type="PANTHER" id="PTHR24421">
    <property type="entry name" value="NITRATE/NITRITE SENSOR PROTEIN NARX-RELATED"/>
    <property type="match status" value="1"/>
</dbReference>
<organism evidence="12 13">
    <name type="scientific">Amycolatopsis cihanbeyliensis</name>
    <dbReference type="NCBI Taxonomy" id="1128664"/>
    <lineage>
        <taxon>Bacteria</taxon>
        <taxon>Bacillati</taxon>
        <taxon>Actinomycetota</taxon>
        <taxon>Actinomycetes</taxon>
        <taxon>Pseudonocardiales</taxon>
        <taxon>Pseudonocardiaceae</taxon>
        <taxon>Amycolatopsis</taxon>
    </lineage>
</organism>
<evidence type="ECO:0000256" key="6">
    <source>
        <dbReference type="ARBA" id="ARBA00022777"/>
    </source>
</evidence>
<dbReference type="OrthoDB" id="227596at2"/>
<dbReference type="PANTHER" id="PTHR24421:SF10">
    <property type="entry name" value="NITRATE_NITRITE SENSOR PROTEIN NARQ"/>
    <property type="match status" value="1"/>
</dbReference>
<feature type="coiled-coil region" evidence="9">
    <location>
        <begin position="175"/>
        <end position="202"/>
    </location>
</feature>
<dbReference type="CDD" id="cd16917">
    <property type="entry name" value="HATPase_UhpB-NarQ-NarX-like"/>
    <property type="match status" value="1"/>
</dbReference>
<evidence type="ECO:0000256" key="10">
    <source>
        <dbReference type="SAM" id="Phobius"/>
    </source>
</evidence>
<dbReference type="Proteomes" id="UP000320876">
    <property type="component" value="Unassembled WGS sequence"/>
</dbReference>
<dbReference type="Gene3D" id="1.20.5.1930">
    <property type="match status" value="1"/>
</dbReference>
<evidence type="ECO:0000256" key="9">
    <source>
        <dbReference type="SAM" id="Coils"/>
    </source>
</evidence>
<dbReference type="GO" id="GO:0000155">
    <property type="term" value="F:phosphorelay sensor kinase activity"/>
    <property type="evidence" value="ECO:0007669"/>
    <property type="project" value="InterPro"/>
</dbReference>
<evidence type="ECO:0000256" key="4">
    <source>
        <dbReference type="ARBA" id="ARBA00022679"/>
    </source>
</evidence>
<feature type="transmembrane region" description="Helical" evidence="10">
    <location>
        <begin position="71"/>
        <end position="89"/>
    </location>
</feature>
<dbReference type="RefSeq" id="WP_141999243.1">
    <property type="nucleotide sequence ID" value="NZ_VFML01000001.1"/>
</dbReference>
<dbReference type="InterPro" id="IPR036890">
    <property type="entry name" value="HATPase_C_sf"/>
</dbReference>
<evidence type="ECO:0000256" key="3">
    <source>
        <dbReference type="ARBA" id="ARBA00022553"/>
    </source>
</evidence>
<feature type="transmembrane region" description="Helical" evidence="10">
    <location>
        <begin position="138"/>
        <end position="160"/>
    </location>
</feature>
<keyword evidence="10" id="KW-0812">Transmembrane</keyword>